<feature type="coiled-coil region" evidence="6">
    <location>
        <begin position="153"/>
        <end position="194"/>
    </location>
</feature>
<dbReference type="EMBL" id="JAWQEG010006295">
    <property type="protein sequence ID" value="KAK3855232.1"/>
    <property type="molecule type" value="Genomic_DNA"/>
</dbReference>
<evidence type="ECO:0000256" key="6">
    <source>
        <dbReference type="SAM" id="Coils"/>
    </source>
</evidence>
<feature type="compositionally biased region" description="Low complexity" evidence="7">
    <location>
        <begin position="359"/>
        <end position="379"/>
    </location>
</feature>
<feature type="domain" description="RING-type" evidence="8">
    <location>
        <begin position="52"/>
        <end position="94"/>
    </location>
</feature>
<keyword evidence="3" id="KW-0862">Zinc</keyword>
<dbReference type="Proteomes" id="UP001286313">
    <property type="component" value="Unassembled WGS sequence"/>
</dbReference>
<keyword evidence="4" id="KW-0469">Meiosis</keyword>
<comment type="caution">
    <text evidence="9">The sequence shown here is derived from an EMBL/GenBank/DDBJ whole genome shotgun (WGS) entry which is preliminary data.</text>
</comment>
<organism evidence="9 10">
    <name type="scientific">Petrolisthes cinctipes</name>
    <name type="common">Flat porcelain crab</name>
    <dbReference type="NCBI Taxonomy" id="88211"/>
    <lineage>
        <taxon>Eukaryota</taxon>
        <taxon>Metazoa</taxon>
        <taxon>Ecdysozoa</taxon>
        <taxon>Arthropoda</taxon>
        <taxon>Crustacea</taxon>
        <taxon>Multicrustacea</taxon>
        <taxon>Malacostraca</taxon>
        <taxon>Eumalacostraca</taxon>
        <taxon>Eucarida</taxon>
        <taxon>Decapoda</taxon>
        <taxon>Pleocyemata</taxon>
        <taxon>Anomura</taxon>
        <taxon>Galatheoidea</taxon>
        <taxon>Porcellanidae</taxon>
        <taxon>Petrolisthes</taxon>
    </lineage>
</organism>
<keyword evidence="10" id="KW-1185">Reference proteome</keyword>
<dbReference type="Gene3D" id="3.30.40.10">
    <property type="entry name" value="Zinc/RING finger domain, C3HC4 (zinc finger)"/>
    <property type="match status" value="1"/>
</dbReference>
<dbReference type="PROSITE" id="PS00518">
    <property type="entry name" value="ZF_RING_1"/>
    <property type="match status" value="1"/>
</dbReference>
<protein>
    <recommendedName>
        <fullName evidence="8">RING-type domain-containing protein</fullName>
    </recommendedName>
</protein>
<evidence type="ECO:0000256" key="1">
    <source>
        <dbReference type="ARBA" id="ARBA00022723"/>
    </source>
</evidence>
<dbReference type="InterPro" id="IPR017907">
    <property type="entry name" value="Znf_RING_CS"/>
</dbReference>
<evidence type="ECO:0000256" key="3">
    <source>
        <dbReference type="ARBA" id="ARBA00022833"/>
    </source>
</evidence>
<feature type="compositionally biased region" description="Basic residues" evidence="7">
    <location>
        <begin position="384"/>
        <end position="400"/>
    </location>
</feature>
<dbReference type="InterPro" id="IPR042123">
    <property type="entry name" value="Zip3/RNF212-like"/>
</dbReference>
<feature type="region of interest" description="Disordered" evidence="7">
    <location>
        <begin position="195"/>
        <end position="442"/>
    </location>
</feature>
<name>A0AAE1BQR0_PETCI</name>
<keyword evidence="1" id="KW-0479">Metal-binding</keyword>
<proteinExistence type="predicted"/>
<dbReference type="PROSITE" id="PS50089">
    <property type="entry name" value="ZF_RING_2"/>
    <property type="match status" value="1"/>
</dbReference>
<evidence type="ECO:0000313" key="10">
    <source>
        <dbReference type="Proteomes" id="UP001286313"/>
    </source>
</evidence>
<dbReference type="AlphaFoldDB" id="A0AAE1BQR0"/>
<evidence type="ECO:0000256" key="2">
    <source>
        <dbReference type="ARBA" id="ARBA00022771"/>
    </source>
</evidence>
<keyword evidence="2 5" id="KW-0863">Zinc-finger</keyword>
<evidence type="ECO:0000259" key="8">
    <source>
        <dbReference type="PROSITE" id="PS50089"/>
    </source>
</evidence>
<dbReference type="GO" id="GO:0007131">
    <property type="term" value="P:reciprocal meiotic recombination"/>
    <property type="evidence" value="ECO:0007669"/>
    <property type="project" value="InterPro"/>
</dbReference>
<gene>
    <name evidence="9" type="ORF">Pcinc_038355</name>
</gene>
<dbReference type="GO" id="GO:0000795">
    <property type="term" value="C:synaptonemal complex"/>
    <property type="evidence" value="ECO:0007669"/>
    <property type="project" value="InterPro"/>
</dbReference>
<dbReference type="GO" id="GO:0007129">
    <property type="term" value="P:homologous chromosome pairing at meiosis"/>
    <property type="evidence" value="ECO:0007669"/>
    <property type="project" value="TreeGrafter"/>
</dbReference>
<dbReference type="GO" id="GO:0008270">
    <property type="term" value="F:zinc ion binding"/>
    <property type="evidence" value="ECO:0007669"/>
    <property type="project" value="UniProtKB-KW"/>
</dbReference>
<feature type="compositionally biased region" description="Polar residues" evidence="7">
    <location>
        <begin position="218"/>
        <end position="233"/>
    </location>
</feature>
<feature type="compositionally biased region" description="Pro residues" evidence="7">
    <location>
        <begin position="259"/>
        <end position="271"/>
    </location>
</feature>
<dbReference type="InterPro" id="IPR013083">
    <property type="entry name" value="Znf_RING/FYVE/PHD"/>
</dbReference>
<dbReference type="GO" id="GO:0016925">
    <property type="term" value="P:protein sumoylation"/>
    <property type="evidence" value="ECO:0007669"/>
    <property type="project" value="TreeGrafter"/>
</dbReference>
<dbReference type="SUPFAM" id="SSF57850">
    <property type="entry name" value="RING/U-box"/>
    <property type="match status" value="1"/>
</dbReference>
<dbReference type="GO" id="GO:0019789">
    <property type="term" value="F:SUMO transferase activity"/>
    <property type="evidence" value="ECO:0007669"/>
    <property type="project" value="InterPro"/>
</dbReference>
<dbReference type="Pfam" id="PF14634">
    <property type="entry name" value="zf-RING_5"/>
    <property type="match status" value="1"/>
</dbReference>
<dbReference type="PANTHER" id="PTHR22663">
    <property type="entry name" value="RING FINGER PROTEIN NARYA-RELATED"/>
    <property type="match status" value="1"/>
</dbReference>
<reference evidence="9" key="1">
    <citation type="submission" date="2023-10" db="EMBL/GenBank/DDBJ databases">
        <title>Genome assemblies of two species of porcelain crab, Petrolisthes cinctipes and Petrolisthes manimaculis (Anomura: Porcellanidae).</title>
        <authorList>
            <person name="Angst P."/>
        </authorList>
    </citation>
    <scope>NUCLEOTIDE SEQUENCE</scope>
    <source>
        <strain evidence="9">PB745_01</strain>
        <tissue evidence="9">Gill</tissue>
    </source>
</reference>
<dbReference type="PANTHER" id="PTHR22663:SF17">
    <property type="entry name" value="RING FINGER PROTEIN NARYA-RELATED"/>
    <property type="match status" value="1"/>
</dbReference>
<evidence type="ECO:0000256" key="4">
    <source>
        <dbReference type="ARBA" id="ARBA00023254"/>
    </source>
</evidence>
<keyword evidence="6" id="KW-0175">Coiled coil</keyword>
<accession>A0AAE1BQR0</accession>
<evidence type="ECO:0000256" key="7">
    <source>
        <dbReference type="SAM" id="MobiDB-lite"/>
    </source>
</evidence>
<evidence type="ECO:0000313" key="9">
    <source>
        <dbReference type="EMBL" id="KAK3855232.1"/>
    </source>
</evidence>
<feature type="compositionally biased region" description="Low complexity" evidence="7">
    <location>
        <begin position="325"/>
        <end position="339"/>
    </location>
</feature>
<evidence type="ECO:0000256" key="5">
    <source>
        <dbReference type="PROSITE-ProRule" id="PRU00175"/>
    </source>
</evidence>
<dbReference type="InterPro" id="IPR001841">
    <property type="entry name" value="Znf_RING"/>
</dbReference>
<sequence>MIRKRRRHSHPEPETHPEDTKHLKIYFRKLEWVVYWSEESEEDITEMDWINCNSCCRQPGDEKDRTFVLTSCGHIFCDLCLTKVGSKDKCGACSSQCQLIQLSSKMKPDAEMFFQEPATLLKRQYAQVNRLLEFQKDHRIRLVSFHRRIVQKYKSLEKQHSSAANQIQEMERRYNAATNRIHELEQENQRLRSLVSQDRGGGGGGTFSTTQQHDHQTRTLTPQVPSPKQQSPGGATRISPGRLTLVKTGSGTGQRGPISAPPGGGPSPMPPYGATAVTPSSSHYPHQGGSSGPLPPPPFHFLPHQPDHHTHPGAGYYRSYSPAQSRNPSPTSSRGSTGSINQQLSLLPPHHPHHHHPSPVHNPTNKPTSSSSASYPAASQQRLAPHHYSHPPQHQHHHHQPPPPPRLFPPNGTNGLTSPDHYGKSPTQNNMGYKKFGMSFGT</sequence>